<keyword evidence="2" id="KW-1185">Reference proteome</keyword>
<dbReference type="EMBL" id="KQ978557">
    <property type="protein sequence ID" value="KYN30148.1"/>
    <property type="molecule type" value="Genomic_DNA"/>
</dbReference>
<sequence length="130" mass="15450">MANLFNLVLSSSDDDEEQFRRRSKFKQRINYFDELDDIEFKMRFRLNKQSVLLILEEIRQVLEFVTNRLFFVSQRFFAHSSTVLNYERSLARYGFSHESTEWGVFASEASLHEIVPLHQLCLTVHLALPT</sequence>
<organism evidence="1 2">
    <name type="scientific">Trachymyrmex cornetzi</name>
    <dbReference type="NCBI Taxonomy" id="471704"/>
    <lineage>
        <taxon>Eukaryota</taxon>
        <taxon>Metazoa</taxon>
        <taxon>Ecdysozoa</taxon>
        <taxon>Arthropoda</taxon>
        <taxon>Hexapoda</taxon>
        <taxon>Insecta</taxon>
        <taxon>Pterygota</taxon>
        <taxon>Neoptera</taxon>
        <taxon>Endopterygota</taxon>
        <taxon>Hymenoptera</taxon>
        <taxon>Apocrita</taxon>
        <taxon>Aculeata</taxon>
        <taxon>Formicoidea</taxon>
        <taxon>Formicidae</taxon>
        <taxon>Myrmicinae</taxon>
        <taxon>Trachymyrmex</taxon>
    </lineage>
</organism>
<dbReference type="Proteomes" id="UP000078492">
    <property type="component" value="Unassembled WGS sequence"/>
</dbReference>
<evidence type="ECO:0000313" key="2">
    <source>
        <dbReference type="Proteomes" id="UP000078492"/>
    </source>
</evidence>
<proteinExistence type="predicted"/>
<gene>
    <name evidence="1" type="ORF">ALC57_00389</name>
</gene>
<name>A0A151JRY4_9HYME</name>
<reference evidence="1 2" key="1">
    <citation type="submission" date="2015-09" db="EMBL/GenBank/DDBJ databases">
        <title>Trachymyrmex cornetzi WGS genome.</title>
        <authorList>
            <person name="Nygaard S."/>
            <person name="Hu H."/>
            <person name="Boomsma J."/>
            <person name="Zhang G."/>
        </authorList>
    </citation>
    <scope>NUCLEOTIDE SEQUENCE [LARGE SCALE GENOMIC DNA]</scope>
    <source>
        <strain evidence="1">Tcor2-1</strain>
        <tissue evidence="1">Whole body</tissue>
    </source>
</reference>
<accession>A0A151JRY4</accession>
<evidence type="ECO:0000313" key="1">
    <source>
        <dbReference type="EMBL" id="KYN30148.1"/>
    </source>
</evidence>
<protein>
    <submittedName>
        <fullName evidence="1">Uncharacterized protein</fullName>
    </submittedName>
</protein>
<dbReference type="AlphaFoldDB" id="A0A151JRY4"/>